<gene>
    <name evidence="2" type="ORF">A8990_11565</name>
</gene>
<dbReference type="InterPro" id="IPR029058">
    <property type="entry name" value="AB_hydrolase_fold"/>
</dbReference>
<dbReference type="SUPFAM" id="SSF53474">
    <property type="entry name" value="alpha/beta-Hydrolases"/>
    <property type="match status" value="1"/>
</dbReference>
<evidence type="ECO:0000313" key="2">
    <source>
        <dbReference type="EMBL" id="REE84388.1"/>
    </source>
</evidence>
<keyword evidence="2" id="KW-0378">Hydrolase</keyword>
<dbReference type="Pfam" id="PF00561">
    <property type="entry name" value="Abhydrolase_1"/>
    <property type="match status" value="1"/>
</dbReference>
<comment type="caution">
    <text evidence="2">The sequence shown here is derived from an EMBL/GenBank/DDBJ whole genome shotgun (WGS) entry which is preliminary data.</text>
</comment>
<proteinExistence type="predicted"/>
<dbReference type="InterPro" id="IPR000073">
    <property type="entry name" value="AB_hydrolase_1"/>
</dbReference>
<dbReference type="Gene3D" id="3.40.50.1820">
    <property type="entry name" value="alpha/beta hydrolase"/>
    <property type="match status" value="1"/>
</dbReference>
<organism evidence="2 3">
    <name type="scientific">Paenibacillus taihuensis</name>
    <dbReference type="NCBI Taxonomy" id="1156355"/>
    <lineage>
        <taxon>Bacteria</taxon>
        <taxon>Bacillati</taxon>
        <taxon>Bacillota</taxon>
        <taxon>Bacilli</taxon>
        <taxon>Bacillales</taxon>
        <taxon>Paenibacillaceae</taxon>
        <taxon>Paenibacillus</taxon>
    </lineage>
</organism>
<evidence type="ECO:0000259" key="1">
    <source>
        <dbReference type="Pfam" id="PF00561"/>
    </source>
</evidence>
<dbReference type="RefSeq" id="WP_116189676.1">
    <property type="nucleotide sequence ID" value="NZ_QTTN01000015.1"/>
</dbReference>
<reference evidence="2 3" key="1">
    <citation type="submission" date="2018-08" db="EMBL/GenBank/DDBJ databases">
        <title>Genomic Encyclopedia of Type Strains, Phase III (KMG-III): the genomes of soil and plant-associated and newly described type strains.</title>
        <authorList>
            <person name="Whitman W."/>
        </authorList>
    </citation>
    <scope>NUCLEOTIDE SEQUENCE [LARGE SCALE GENOMIC DNA]</scope>
    <source>
        <strain evidence="2 3">CGMCC 1.10966</strain>
    </source>
</reference>
<dbReference type="OrthoDB" id="2645723at2"/>
<accession>A0A3D9RY75</accession>
<evidence type="ECO:0000313" key="3">
    <source>
        <dbReference type="Proteomes" id="UP000256304"/>
    </source>
</evidence>
<protein>
    <submittedName>
        <fullName evidence="2">Alpha/beta hydrolase family protein</fullName>
    </submittedName>
</protein>
<dbReference type="EMBL" id="QTTN01000015">
    <property type="protein sequence ID" value="REE84388.1"/>
    <property type="molecule type" value="Genomic_DNA"/>
</dbReference>
<dbReference type="Proteomes" id="UP000256304">
    <property type="component" value="Unassembled WGS sequence"/>
</dbReference>
<dbReference type="GO" id="GO:0016787">
    <property type="term" value="F:hydrolase activity"/>
    <property type="evidence" value="ECO:0007669"/>
    <property type="project" value="UniProtKB-KW"/>
</dbReference>
<dbReference type="AlphaFoldDB" id="A0A3D9RY75"/>
<feature type="domain" description="AB hydrolase-1" evidence="1">
    <location>
        <begin position="32"/>
        <end position="144"/>
    </location>
</feature>
<name>A0A3D9RY75_9BACL</name>
<keyword evidence="3" id="KW-1185">Reference proteome</keyword>
<sequence length="248" mass="27618">MEREFRASHASNDGILIHYLDSVDVADRTLTPLLICPGLSETAEEYMDLMRYLLPRRCVVLSFRGRGGSDTPASGYNLDSHIADMKAVIRASGLEQFHLFAHSRGVSYALGYVQEQLSSNGSVQAVSLLLSDYPAEHRRMPEGWADDYITNYLIPFERTGNIRPAAVWGIQHEAEQIDLSAPIELIEHALILRGALEGSLLSEPDVETYKSMFAKCHVEALTHSGHNLMGNERLNCSELIRAFLGEKT</sequence>